<dbReference type="InterPro" id="IPR054814">
    <property type="entry name" value="HmcB"/>
</dbReference>
<comment type="subcellular location">
    <subcellularLocation>
        <location evidence="1">Cell envelope</location>
    </subcellularLocation>
</comment>
<keyword evidence="5" id="KW-0408">Iron</keyword>
<dbReference type="CDD" id="cd10561">
    <property type="entry name" value="HybA_like"/>
    <property type="match status" value="1"/>
</dbReference>
<feature type="domain" description="4Fe-4S ferredoxin-type" evidence="9">
    <location>
        <begin position="134"/>
        <end position="163"/>
    </location>
</feature>
<keyword evidence="11" id="KW-1185">Reference proteome</keyword>
<evidence type="ECO:0000313" key="10">
    <source>
        <dbReference type="EMBL" id="QTA83635.1"/>
    </source>
</evidence>
<feature type="transmembrane region" description="Helical" evidence="8">
    <location>
        <begin position="264"/>
        <end position="285"/>
    </location>
</feature>
<dbReference type="PANTHER" id="PTHR43545">
    <property type="entry name" value="FORMATE DEHYDROGENASE, NITRATE-INDUCIBLE, IRON-SULFUR SUBUNIT"/>
    <property type="match status" value="1"/>
</dbReference>
<keyword evidence="8 10" id="KW-0812">Transmembrane</keyword>
<evidence type="ECO:0000256" key="8">
    <source>
        <dbReference type="SAM" id="Phobius"/>
    </source>
</evidence>
<dbReference type="InterPro" id="IPR017896">
    <property type="entry name" value="4Fe4S_Fe-S-bd"/>
</dbReference>
<feature type="coiled-coil region" evidence="7">
    <location>
        <begin position="309"/>
        <end position="352"/>
    </location>
</feature>
<dbReference type="KEGG" id="dli:dnl_60480"/>
<dbReference type="Pfam" id="PF13247">
    <property type="entry name" value="Fer4_11"/>
    <property type="match status" value="1"/>
</dbReference>
<evidence type="ECO:0000256" key="7">
    <source>
        <dbReference type="SAM" id="Coils"/>
    </source>
</evidence>
<dbReference type="PROSITE" id="PS51379">
    <property type="entry name" value="4FE4S_FER_2"/>
    <property type="match status" value="2"/>
</dbReference>
<evidence type="ECO:0000313" key="11">
    <source>
        <dbReference type="Proteomes" id="UP000663720"/>
    </source>
</evidence>
<accession>A0A975BEH9</accession>
<dbReference type="PANTHER" id="PTHR43545:SF4">
    <property type="entry name" value="IRON-SULFUR PROTEIN"/>
    <property type="match status" value="1"/>
</dbReference>
<evidence type="ECO:0000256" key="2">
    <source>
        <dbReference type="ARBA" id="ARBA00022485"/>
    </source>
</evidence>
<dbReference type="AlphaFoldDB" id="A0A975BEH9"/>
<evidence type="ECO:0000259" key="9">
    <source>
        <dbReference type="PROSITE" id="PS51379"/>
    </source>
</evidence>
<feature type="domain" description="4Fe-4S ferredoxin-type" evidence="9">
    <location>
        <begin position="40"/>
        <end position="70"/>
    </location>
</feature>
<keyword evidence="7" id="KW-0175">Coiled coil</keyword>
<dbReference type="SUPFAM" id="SSF54862">
    <property type="entry name" value="4Fe-4S ferredoxins"/>
    <property type="match status" value="1"/>
</dbReference>
<dbReference type="GO" id="GO:0030313">
    <property type="term" value="C:cell envelope"/>
    <property type="evidence" value="ECO:0007669"/>
    <property type="project" value="UniProtKB-SubCell"/>
</dbReference>
<gene>
    <name evidence="10" type="primary">hmcB</name>
    <name evidence="10" type="ORF">dnl_60480</name>
</gene>
<keyword evidence="8" id="KW-1133">Transmembrane helix</keyword>
<name>A0A975BEH9_9BACT</name>
<dbReference type="InterPro" id="IPR006311">
    <property type="entry name" value="TAT_signal"/>
</dbReference>
<dbReference type="GO" id="GO:0051539">
    <property type="term" value="F:4 iron, 4 sulfur cluster binding"/>
    <property type="evidence" value="ECO:0007669"/>
    <property type="project" value="UniProtKB-KW"/>
</dbReference>
<dbReference type="InterPro" id="IPR017900">
    <property type="entry name" value="4Fe4S_Fe_S_CS"/>
</dbReference>
<keyword evidence="8" id="KW-0472">Membrane</keyword>
<dbReference type="PROSITE" id="PS51318">
    <property type="entry name" value="TAT"/>
    <property type="match status" value="1"/>
</dbReference>
<dbReference type="NCBIfam" id="NF045715">
    <property type="entry name" value="sulf_resp_HmcB"/>
    <property type="match status" value="1"/>
</dbReference>
<evidence type="ECO:0000256" key="1">
    <source>
        <dbReference type="ARBA" id="ARBA00004196"/>
    </source>
</evidence>
<dbReference type="GO" id="GO:0046872">
    <property type="term" value="F:metal ion binding"/>
    <property type="evidence" value="ECO:0007669"/>
    <property type="project" value="UniProtKB-KW"/>
</dbReference>
<evidence type="ECO:0000256" key="6">
    <source>
        <dbReference type="ARBA" id="ARBA00023014"/>
    </source>
</evidence>
<protein>
    <submittedName>
        <fullName evidence="10">HMC redox complex, transmembrane protein</fullName>
    </submittedName>
</protein>
<reference evidence="10" key="1">
    <citation type="journal article" date="2021" name="Microb. Physiol.">
        <title>Proteogenomic Insights into the Physiology of Marine, Sulfate-Reducing, Filamentous Desulfonema limicola and Desulfonema magnum.</title>
        <authorList>
            <person name="Schnaars V."/>
            <person name="Wohlbrand L."/>
            <person name="Scheve S."/>
            <person name="Hinrichs C."/>
            <person name="Reinhardt R."/>
            <person name="Rabus R."/>
        </authorList>
    </citation>
    <scope>NUCLEOTIDE SEQUENCE</scope>
    <source>
        <strain evidence="10">5ac10</strain>
    </source>
</reference>
<dbReference type="InterPro" id="IPR051555">
    <property type="entry name" value="FDH_Electron_Transfer_Unit"/>
</dbReference>
<proteinExistence type="predicted"/>
<dbReference type="Gene3D" id="3.30.70.20">
    <property type="match status" value="2"/>
</dbReference>
<keyword evidence="4" id="KW-0677">Repeat</keyword>
<keyword evidence="3" id="KW-0479">Metal-binding</keyword>
<dbReference type="RefSeq" id="WP_207689446.1">
    <property type="nucleotide sequence ID" value="NZ_CP061799.1"/>
</dbReference>
<dbReference type="Proteomes" id="UP000663720">
    <property type="component" value="Chromosome"/>
</dbReference>
<dbReference type="PROSITE" id="PS00198">
    <property type="entry name" value="4FE4S_FER_1"/>
    <property type="match status" value="1"/>
</dbReference>
<organism evidence="10 11">
    <name type="scientific">Desulfonema limicola</name>
    <dbReference type="NCBI Taxonomy" id="45656"/>
    <lineage>
        <taxon>Bacteria</taxon>
        <taxon>Pseudomonadati</taxon>
        <taxon>Thermodesulfobacteriota</taxon>
        <taxon>Desulfobacteria</taxon>
        <taxon>Desulfobacterales</taxon>
        <taxon>Desulfococcaceae</taxon>
        <taxon>Desulfonema</taxon>
    </lineage>
</organism>
<evidence type="ECO:0000256" key="5">
    <source>
        <dbReference type="ARBA" id="ARBA00023004"/>
    </source>
</evidence>
<dbReference type="EMBL" id="CP061799">
    <property type="protein sequence ID" value="QTA83635.1"/>
    <property type="molecule type" value="Genomic_DNA"/>
</dbReference>
<evidence type="ECO:0000256" key="3">
    <source>
        <dbReference type="ARBA" id="ARBA00022723"/>
    </source>
</evidence>
<sequence length="355" mass="38959">MSVSRRKFLAWMGGAGLSTAFGTKAYAASNKQFKGYPDTMGVLHDTTLCVGCRSCEDACNKVNNLPQPEKPFKELSVLDKTRRTDSKTFTVVNKYDNSKEPKNPVFRKIQCNHCLEPACASACFVNAFKKTKEGAVVYDASVCVGCRYCMVACPFNIPAYEYDKVLDPKVVKCTMCHPRLLEGKLPGCVEACPVEALTFGKREDLLKIARERIRKYPEKYVNHIYGENEMGGTSWLYLTGVAPEEIGMREDLGITPAPNLTSGALAVVPMVAGLWPVFLTGAYAISKRKEKIAAEEQAEAVSKAVAETNTAAEEKLAKALEKAAKEKEAAIQKEVKKALEEAAAKAQEEDKEEDA</sequence>
<keyword evidence="2" id="KW-0004">4Fe-4S</keyword>
<evidence type="ECO:0000256" key="4">
    <source>
        <dbReference type="ARBA" id="ARBA00022737"/>
    </source>
</evidence>
<keyword evidence="6" id="KW-0411">Iron-sulfur</keyword>